<dbReference type="KEGG" id="vg:10511787"/>
<dbReference type="Proteomes" id="UP000008742">
    <property type="component" value="Segment"/>
</dbReference>
<name>F4YXR1_9CAUD</name>
<sequence length="121" mass="13491">MNDPVFVFGSNLAGKHGRGAALFAKQVRGAQQGIGVGRTGNSYALPTKDEKLRVLPWSRVEQELRTFKQYAQEHSDEWFELTPVGTGLAGHRKKVLIKFLRDLRLPSNVLLSPSFLDRTNG</sequence>
<reference evidence="1 2" key="1">
    <citation type="journal article" date="2009" name="Appl. Environ. Microbiol.">
        <title>Roseophage RDJL Phi1, infecting the aerobic anoxygenic phototrophic bacterium Roseobacter denitrificans OCh114.</title>
        <authorList>
            <person name="Zhang Y."/>
            <person name="Jiao N."/>
        </authorList>
    </citation>
    <scope>NUCLEOTIDE SEQUENCE [LARGE SCALE GENOMIC DNA]</scope>
</reference>
<gene>
    <name evidence="1" type="ORF">RDJLphi1_gp50</name>
</gene>
<dbReference type="GeneID" id="10511787"/>
<evidence type="ECO:0000313" key="1">
    <source>
        <dbReference type="EMBL" id="ADK73451.1"/>
    </source>
</evidence>
<protein>
    <submittedName>
        <fullName evidence="1">Uncharacterized protein</fullName>
    </submittedName>
</protein>
<organism evidence="1 2">
    <name type="scientific">Roseobacter phage RDJL Phi 1</name>
    <dbReference type="NCBI Taxonomy" id="562742"/>
    <lineage>
        <taxon>Viruses</taxon>
        <taxon>Duplodnaviria</taxon>
        <taxon>Heunggongvirae</taxon>
        <taxon>Uroviricota</taxon>
        <taxon>Caudoviricetes</taxon>
        <taxon>Xiamenvirus</taxon>
        <taxon>Xiamenvirus RDJL1</taxon>
    </lineage>
</organism>
<reference evidence="1 2" key="2">
    <citation type="journal article" date="2011" name="Virol. J.">
        <title>Complete genome sequence of a marine roseophage provides evidence into the evolution of gene transfer agents in alphaproteobacteria.</title>
        <authorList>
            <person name="Huang S."/>
            <person name="Zhang Y."/>
            <person name="Chen F."/>
            <person name="Jiao N."/>
        </authorList>
    </citation>
    <scope>NUCLEOTIDE SEQUENCE [LARGE SCALE GENOMIC DNA]</scope>
</reference>
<dbReference type="EMBL" id="HM151342">
    <property type="protein sequence ID" value="ADK73451.1"/>
    <property type="molecule type" value="Genomic_DNA"/>
</dbReference>
<dbReference type="RefSeq" id="YP_004421818.1">
    <property type="nucleotide sequence ID" value="NC_015466.1"/>
</dbReference>
<keyword evidence="2" id="KW-1185">Reference proteome</keyword>
<dbReference type="OrthoDB" id="15133at10239"/>
<evidence type="ECO:0000313" key="2">
    <source>
        <dbReference type="Proteomes" id="UP000008742"/>
    </source>
</evidence>
<accession>F4YXR1</accession>
<proteinExistence type="predicted"/>